<evidence type="ECO:0000313" key="5">
    <source>
        <dbReference type="Proteomes" id="UP000286063"/>
    </source>
</evidence>
<dbReference type="Gene3D" id="3.55.50.30">
    <property type="match status" value="1"/>
</dbReference>
<sequence>MKIGYSIKNKRNEKMEKDILSKLEVARLIALQRLGILPESEERRLSAWVERDEKNKAFYKQLRQKSFDGNATSPSTAEGWNLFEKKYRTGKKGSRPFRHTLYRMVASAAVLVLAITGTYYYFTQPNEEIISSPQPVSAVQLVLENGNKITLDNPQSSVLALNNNVALHAEKQKIDYATTEKETVEIDEIYHTIIVPKYGEYTVRLSDKTTVKLNSESTLTYPVQFKGQERKIRLTGEAYLEVTPDTTRRFIVEAAGTTVSVLGTTFNVNASAPDGNVATTLVNGKVEVGNGLTTTIIAPGQQAVTTSGNAQIDVRKVDTNVVTAWVRDMFYFDEKPLGEIMQELSHWYEFNVVFEKESLKQRKFTIETSRYENIDQVLKLIEETHVVTCRKEGKTIYIQ</sequence>
<dbReference type="Gene3D" id="2.60.120.1440">
    <property type="match status" value="1"/>
</dbReference>
<dbReference type="AlphaFoldDB" id="A0A413IQR8"/>
<proteinExistence type="predicted"/>
<comment type="caution">
    <text evidence="4">The sequence shown here is derived from an EMBL/GenBank/DDBJ whole genome shotgun (WGS) entry which is preliminary data.</text>
</comment>
<name>A0A413IQR8_9BACT</name>
<feature type="transmembrane region" description="Helical" evidence="1">
    <location>
        <begin position="101"/>
        <end position="122"/>
    </location>
</feature>
<protein>
    <submittedName>
        <fullName evidence="4">FecR family protein</fullName>
    </submittedName>
</protein>
<dbReference type="GO" id="GO:0016989">
    <property type="term" value="F:sigma factor antagonist activity"/>
    <property type="evidence" value="ECO:0007669"/>
    <property type="project" value="TreeGrafter"/>
</dbReference>
<feature type="domain" description="FecR protein" evidence="2">
    <location>
        <begin position="193"/>
        <end position="287"/>
    </location>
</feature>
<dbReference type="Pfam" id="PF04773">
    <property type="entry name" value="FecR"/>
    <property type="match status" value="1"/>
</dbReference>
<reference evidence="4 5" key="1">
    <citation type="submission" date="2018-08" db="EMBL/GenBank/DDBJ databases">
        <title>A genome reference for cultivated species of the human gut microbiota.</title>
        <authorList>
            <person name="Zou Y."/>
            <person name="Xue W."/>
            <person name="Luo G."/>
        </authorList>
    </citation>
    <scope>NUCLEOTIDE SEQUENCE [LARGE SCALE GENOMIC DNA]</scope>
    <source>
        <strain evidence="4 5">OF02-7</strain>
    </source>
</reference>
<keyword evidence="1" id="KW-0472">Membrane</keyword>
<dbReference type="PANTHER" id="PTHR30273:SF2">
    <property type="entry name" value="PROTEIN FECR"/>
    <property type="match status" value="1"/>
</dbReference>
<organism evidence="4 5">
    <name type="scientific">Butyricimonas virosa</name>
    <dbReference type="NCBI Taxonomy" id="544645"/>
    <lineage>
        <taxon>Bacteria</taxon>
        <taxon>Pseudomonadati</taxon>
        <taxon>Bacteroidota</taxon>
        <taxon>Bacteroidia</taxon>
        <taxon>Bacteroidales</taxon>
        <taxon>Odoribacteraceae</taxon>
        <taxon>Butyricimonas</taxon>
    </lineage>
</organism>
<evidence type="ECO:0000259" key="3">
    <source>
        <dbReference type="Pfam" id="PF16344"/>
    </source>
</evidence>
<keyword evidence="1" id="KW-1133">Transmembrane helix</keyword>
<dbReference type="PANTHER" id="PTHR30273">
    <property type="entry name" value="PERIPLASMIC SIGNAL SENSOR AND SIGMA FACTOR ACTIVATOR FECR-RELATED"/>
    <property type="match status" value="1"/>
</dbReference>
<gene>
    <name evidence="4" type="ORF">DXA50_04925</name>
</gene>
<dbReference type="Proteomes" id="UP000286063">
    <property type="component" value="Unassembled WGS sequence"/>
</dbReference>
<dbReference type="InterPro" id="IPR032508">
    <property type="entry name" value="FecR_C"/>
</dbReference>
<dbReference type="InterPro" id="IPR006860">
    <property type="entry name" value="FecR"/>
</dbReference>
<evidence type="ECO:0000313" key="4">
    <source>
        <dbReference type="EMBL" id="RGY19703.1"/>
    </source>
</evidence>
<evidence type="ECO:0000259" key="2">
    <source>
        <dbReference type="Pfam" id="PF04773"/>
    </source>
</evidence>
<evidence type="ECO:0000256" key="1">
    <source>
        <dbReference type="SAM" id="Phobius"/>
    </source>
</evidence>
<feature type="domain" description="Protein FecR C-terminal" evidence="3">
    <location>
        <begin position="330"/>
        <end position="398"/>
    </location>
</feature>
<keyword evidence="1" id="KW-0812">Transmembrane</keyword>
<dbReference type="EMBL" id="QSCR01000005">
    <property type="protein sequence ID" value="RGY19703.1"/>
    <property type="molecule type" value="Genomic_DNA"/>
</dbReference>
<dbReference type="InterPro" id="IPR012373">
    <property type="entry name" value="Ferrdict_sens_TM"/>
</dbReference>
<dbReference type="Pfam" id="PF16344">
    <property type="entry name" value="FecR_C"/>
    <property type="match status" value="1"/>
</dbReference>
<accession>A0A413IQR8</accession>